<gene>
    <name evidence="3" type="ORF">DCK97_29345</name>
</gene>
<name>A0A3B9IUN4_9PROT</name>
<sequence length="228" mass="24730">MSAAQTAPARSRAAKTPGLAAKTPGLAEGGLEDDRPRNTAEAEVVKAAVRRYTRGEAIDMSDLAVELGVGRATLYRRVGNRDRLLGLVLADRTEYSFRRAQRDIRETGVPGIVALLNRFMTDVLDAEPLKIFVQREPLLFIRLATSMGPIETRSARLLGEVMATEQAAGRFTPWLPIPVLAEAIVRLGDAFMYAHLLGGPRRDLRTSLDVTSLLLDPAAAREAAARAG</sequence>
<dbReference type="Pfam" id="PF18598">
    <property type="entry name" value="TetR_C_36"/>
    <property type="match status" value="1"/>
</dbReference>
<proteinExistence type="predicted"/>
<evidence type="ECO:0000313" key="3">
    <source>
        <dbReference type="EMBL" id="HAE51525.1"/>
    </source>
</evidence>
<reference evidence="3 4" key="1">
    <citation type="journal article" date="2018" name="Nat. Biotechnol.">
        <title>A standardized bacterial taxonomy based on genome phylogeny substantially revises the tree of life.</title>
        <authorList>
            <person name="Parks D.H."/>
            <person name="Chuvochina M."/>
            <person name="Waite D.W."/>
            <person name="Rinke C."/>
            <person name="Skarshewski A."/>
            <person name="Chaumeil P.A."/>
            <person name="Hugenholtz P."/>
        </authorList>
    </citation>
    <scope>NUCLEOTIDE SEQUENCE [LARGE SCALE GENOMIC DNA]</scope>
    <source>
        <strain evidence="3">UBA8739</strain>
    </source>
</reference>
<dbReference type="InterPro" id="IPR041485">
    <property type="entry name" value="TetR_C_36"/>
</dbReference>
<dbReference type="EMBL" id="DMAI01000489">
    <property type="protein sequence ID" value="HAE51525.1"/>
    <property type="molecule type" value="Genomic_DNA"/>
</dbReference>
<dbReference type="AlphaFoldDB" id="A0A3B9IUN4"/>
<evidence type="ECO:0000313" key="4">
    <source>
        <dbReference type="Proteomes" id="UP000257706"/>
    </source>
</evidence>
<feature type="compositionally biased region" description="Low complexity" evidence="1">
    <location>
        <begin position="1"/>
        <end position="11"/>
    </location>
</feature>
<feature type="region of interest" description="Disordered" evidence="1">
    <location>
        <begin position="1"/>
        <end position="39"/>
    </location>
</feature>
<dbReference type="SUPFAM" id="SSF46689">
    <property type="entry name" value="Homeodomain-like"/>
    <property type="match status" value="1"/>
</dbReference>
<evidence type="ECO:0000259" key="2">
    <source>
        <dbReference type="Pfam" id="PF18598"/>
    </source>
</evidence>
<organism evidence="3 4">
    <name type="scientific">Tistrella mobilis</name>
    <dbReference type="NCBI Taxonomy" id="171437"/>
    <lineage>
        <taxon>Bacteria</taxon>
        <taxon>Pseudomonadati</taxon>
        <taxon>Pseudomonadota</taxon>
        <taxon>Alphaproteobacteria</taxon>
        <taxon>Geminicoccales</taxon>
        <taxon>Geminicoccaceae</taxon>
        <taxon>Tistrella</taxon>
    </lineage>
</organism>
<feature type="domain" description="QsdR TetR regulatory C-terminal" evidence="2">
    <location>
        <begin position="107"/>
        <end position="215"/>
    </location>
</feature>
<protein>
    <submittedName>
        <fullName evidence="3">TetR family transcriptional regulator</fullName>
    </submittedName>
</protein>
<evidence type="ECO:0000256" key="1">
    <source>
        <dbReference type="SAM" id="MobiDB-lite"/>
    </source>
</evidence>
<dbReference type="Proteomes" id="UP000257706">
    <property type="component" value="Unassembled WGS sequence"/>
</dbReference>
<dbReference type="InterPro" id="IPR009057">
    <property type="entry name" value="Homeodomain-like_sf"/>
</dbReference>
<dbReference type="Gene3D" id="1.10.357.10">
    <property type="entry name" value="Tetracycline Repressor, domain 2"/>
    <property type="match status" value="1"/>
</dbReference>
<accession>A0A3B9IUN4</accession>
<comment type="caution">
    <text evidence="3">The sequence shown here is derived from an EMBL/GenBank/DDBJ whole genome shotgun (WGS) entry which is preliminary data.</text>
</comment>